<keyword evidence="2" id="KW-0645">Protease</keyword>
<evidence type="ECO:0008006" key="7">
    <source>
        <dbReference type="Google" id="ProtNLM"/>
    </source>
</evidence>
<evidence type="ECO:0000256" key="3">
    <source>
        <dbReference type="ARBA" id="ARBA00022801"/>
    </source>
</evidence>
<dbReference type="GO" id="GO:0008236">
    <property type="term" value="F:serine-type peptidase activity"/>
    <property type="evidence" value="ECO:0007669"/>
    <property type="project" value="UniProtKB-KW"/>
</dbReference>
<dbReference type="Proteomes" id="UP000238650">
    <property type="component" value="Unassembled WGS sequence"/>
</dbReference>
<dbReference type="PANTHER" id="PTHR20842">
    <property type="entry name" value="PROTEASE S51 ALPHA-ASPARTYL DIPEPTIDASE"/>
    <property type="match status" value="1"/>
</dbReference>
<dbReference type="GO" id="GO:0006508">
    <property type="term" value="P:proteolysis"/>
    <property type="evidence" value="ECO:0007669"/>
    <property type="project" value="UniProtKB-KW"/>
</dbReference>
<keyword evidence="6" id="KW-1185">Reference proteome</keyword>
<dbReference type="OrthoDB" id="3373764at2"/>
<gene>
    <name evidence="5" type="ORF">B4915_11760</name>
</gene>
<comment type="similarity">
    <text evidence="1">Belongs to the peptidase S51 family.</text>
</comment>
<evidence type="ECO:0000313" key="5">
    <source>
        <dbReference type="EMBL" id="PRI10451.1"/>
    </source>
</evidence>
<dbReference type="SUPFAM" id="SSF52317">
    <property type="entry name" value="Class I glutamine amidotransferase-like"/>
    <property type="match status" value="1"/>
</dbReference>
<dbReference type="InterPro" id="IPR029062">
    <property type="entry name" value="Class_I_gatase-like"/>
</dbReference>
<protein>
    <recommendedName>
        <fullName evidence="7">Peptidase S51 dipeptidase E</fullName>
    </recommendedName>
</protein>
<evidence type="ECO:0000313" key="6">
    <source>
        <dbReference type="Proteomes" id="UP000238650"/>
    </source>
</evidence>
<proteinExistence type="inferred from homology"/>
<dbReference type="Gene3D" id="3.40.50.880">
    <property type="match status" value="1"/>
</dbReference>
<comment type="caution">
    <text evidence="5">The sequence shown here is derived from an EMBL/GenBank/DDBJ whole genome shotgun (WGS) entry which is preliminary data.</text>
</comment>
<dbReference type="Pfam" id="PF03575">
    <property type="entry name" value="Peptidase_S51"/>
    <property type="match status" value="1"/>
</dbReference>
<evidence type="ECO:0000256" key="2">
    <source>
        <dbReference type="ARBA" id="ARBA00022670"/>
    </source>
</evidence>
<evidence type="ECO:0000256" key="4">
    <source>
        <dbReference type="ARBA" id="ARBA00022825"/>
    </source>
</evidence>
<dbReference type="AlphaFoldDB" id="A0A2S9QLI6"/>
<dbReference type="PANTHER" id="PTHR20842:SF0">
    <property type="entry name" value="ALPHA-ASPARTYL DIPEPTIDASE"/>
    <property type="match status" value="1"/>
</dbReference>
<dbReference type="InterPro" id="IPR005320">
    <property type="entry name" value="Peptidase_S51"/>
</dbReference>
<dbReference type="RefSeq" id="WP_105806016.1">
    <property type="nucleotide sequence ID" value="NZ_MWZD01000019.1"/>
</dbReference>
<sequence length="211" mass="22766">MNLLLLSINVGAVPDFLNQCVGDLSRPLRLGYISDAADGMPFAAVERAGVEALGYEVVEIRARYTNSTKFAELLDSLDAVYVASGETFVLLEAFRSNGSGDILTEHVRAGLPYIGCSAGSIITGPSVTPAELMDNRQAAPRLHSDAGLHLINQVIIPHADGQLPPYPPELIERILSTYSDRYQLLALRDDQALQVTTEGSEIITSPGRRDT</sequence>
<dbReference type="EMBL" id="MWZD01000019">
    <property type="protein sequence ID" value="PRI10451.1"/>
    <property type="molecule type" value="Genomic_DNA"/>
</dbReference>
<keyword evidence="4" id="KW-0720">Serine protease</keyword>
<name>A0A2S9QLI6_9MICO</name>
<accession>A0A2S9QLI6</accession>
<evidence type="ECO:0000256" key="1">
    <source>
        <dbReference type="ARBA" id="ARBA00006534"/>
    </source>
</evidence>
<reference evidence="5 6" key="1">
    <citation type="journal article" date="2017" name="New Microbes New Infect">
        <title>Genome sequence of 'Leucobacter massiliensis' sp. nov. isolated from human pharynx after travel to the 2014 Hajj.</title>
        <authorList>
            <person name="Leangapichart T."/>
            <person name="Gautret P."/>
            <person name="Nguyen T.T."/>
            <person name="Armstrong N."/>
            <person name="Rolain J.M."/>
        </authorList>
    </citation>
    <scope>NUCLEOTIDE SEQUENCE [LARGE SCALE GENOMIC DNA]</scope>
    <source>
        <strain evidence="5 6">122RC15</strain>
    </source>
</reference>
<keyword evidence="3" id="KW-0378">Hydrolase</keyword>
<organism evidence="5 6">
    <name type="scientific">Leucobacter massiliensis</name>
    <dbReference type="NCBI Taxonomy" id="1686285"/>
    <lineage>
        <taxon>Bacteria</taxon>
        <taxon>Bacillati</taxon>
        <taxon>Actinomycetota</taxon>
        <taxon>Actinomycetes</taxon>
        <taxon>Micrococcales</taxon>
        <taxon>Microbacteriaceae</taxon>
        <taxon>Leucobacter</taxon>
    </lineage>
</organism>